<keyword evidence="1" id="KW-0732">Signal</keyword>
<proteinExistence type="predicted"/>
<protein>
    <recommendedName>
        <fullName evidence="4">Sel1 repeat family protein</fullName>
    </recommendedName>
</protein>
<comment type="caution">
    <text evidence="2">The sequence shown here is derived from an EMBL/GenBank/DDBJ whole genome shotgun (WGS) entry which is preliminary data.</text>
</comment>
<evidence type="ECO:0000313" key="3">
    <source>
        <dbReference type="Proteomes" id="UP001161388"/>
    </source>
</evidence>
<keyword evidence="3" id="KW-1185">Reference proteome</keyword>
<evidence type="ECO:0000313" key="2">
    <source>
        <dbReference type="EMBL" id="GLQ25775.1"/>
    </source>
</evidence>
<dbReference type="InterPro" id="IPR006597">
    <property type="entry name" value="Sel1-like"/>
</dbReference>
<evidence type="ECO:0000256" key="1">
    <source>
        <dbReference type="SAM" id="SignalP"/>
    </source>
</evidence>
<dbReference type="InterPro" id="IPR011990">
    <property type="entry name" value="TPR-like_helical_dom_sf"/>
</dbReference>
<organism evidence="2 3">
    <name type="scientific">Sulfitobacter pacificus</name>
    <dbReference type="NCBI Taxonomy" id="1499314"/>
    <lineage>
        <taxon>Bacteria</taxon>
        <taxon>Pseudomonadati</taxon>
        <taxon>Pseudomonadota</taxon>
        <taxon>Alphaproteobacteria</taxon>
        <taxon>Rhodobacterales</taxon>
        <taxon>Roseobacteraceae</taxon>
        <taxon>Sulfitobacter</taxon>
    </lineage>
</organism>
<dbReference type="EMBL" id="BSNL01000001">
    <property type="protein sequence ID" value="GLQ25775.1"/>
    <property type="molecule type" value="Genomic_DNA"/>
</dbReference>
<dbReference type="SMART" id="SM00671">
    <property type="entry name" value="SEL1"/>
    <property type="match status" value="2"/>
</dbReference>
<dbReference type="SUPFAM" id="SSF81901">
    <property type="entry name" value="HCP-like"/>
    <property type="match status" value="1"/>
</dbReference>
<dbReference type="Pfam" id="PF08238">
    <property type="entry name" value="Sel1"/>
    <property type="match status" value="2"/>
</dbReference>
<feature type="chain" id="PRO_5046968757" description="Sel1 repeat family protein" evidence="1">
    <location>
        <begin position="20"/>
        <end position="179"/>
    </location>
</feature>
<dbReference type="RefSeq" id="WP_284370377.1">
    <property type="nucleotide sequence ID" value="NZ_BSNL01000001.1"/>
</dbReference>
<sequence length="179" mass="20024">MRKSLFLLLTICLTTPAVADEFGVKNPEELSLEGMMDRLRYGEIDPMNYAIGYGAAKSGRHEEARQIFQEAIDRTGSVQAMTWMSWIEDNGLSGPENPAAAAEWDRRAAELGSEVAAFNYGLDLLRGRGVRKDEVEGRKMIDRAAAMGDTSAQHLIDNDYDVKSVTPDADEWRYELNLF</sequence>
<reference evidence="2" key="2">
    <citation type="submission" date="2023-01" db="EMBL/GenBank/DDBJ databases">
        <title>Draft genome sequence of Sulfitobacter pacificus strain NBRC 109915.</title>
        <authorList>
            <person name="Sun Q."/>
            <person name="Mori K."/>
        </authorList>
    </citation>
    <scope>NUCLEOTIDE SEQUENCE</scope>
    <source>
        <strain evidence="2">NBRC 109915</strain>
    </source>
</reference>
<feature type="signal peptide" evidence="1">
    <location>
        <begin position="1"/>
        <end position="19"/>
    </location>
</feature>
<evidence type="ECO:0008006" key="4">
    <source>
        <dbReference type="Google" id="ProtNLM"/>
    </source>
</evidence>
<name>A0ABQ5VFM9_9RHOB</name>
<reference evidence="2" key="1">
    <citation type="journal article" date="2014" name="Int. J. Syst. Evol. Microbiol.">
        <title>Complete genome of a new Firmicutes species belonging to the dominant human colonic microbiota ('Ruminococcus bicirculans') reveals two chromosomes and a selective capacity to utilize plant glucans.</title>
        <authorList>
            <consortium name="NISC Comparative Sequencing Program"/>
            <person name="Wegmann U."/>
            <person name="Louis P."/>
            <person name="Goesmann A."/>
            <person name="Henrissat B."/>
            <person name="Duncan S.H."/>
            <person name="Flint H.J."/>
        </authorList>
    </citation>
    <scope>NUCLEOTIDE SEQUENCE</scope>
    <source>
        <strain evidence="2">NBRC 109915</strain>
    </source>
</reference>
<dbReference type="Proteomes" id="UP001161388">
    <property type="component" value="Unassembled WGS sequence"/>
</dbReference>
<dbReference type="Gene3D" id="1.25.40.10">
    <property type="entry name" value="Tetratricopeptide repeat domain"/>
    <property type="match status" value="1"/>
</dbReference>
<gene>
    <name evidence="2" type="ORF">GCM10007927_05780</name>
</gene>
<accession>A0ABQ5VFM9</accession>